<comment type="function">
    <text evidence="7">F(1)F(0) ATP synthase produces ATP from ADP in the presence of a proton or sodium gradient. F-type ATPases consist of two structural domains, F(1) containing the extramembraneous catalytic core and F(0) containing the membrane proton channel, linked together by a central stalk and a peripheral stalk. During catalysis, ATP synthesis in the catalytic domain of F(1) is coupled via a rotary mechanism of the central stalk subunits to proton translocation.</text>
</comment>
<protein>
    <recommendedName>
        <fullName evidence="7">ATP synthase subunit delta</fullName>
    </recommendedName>
    <alternativeName>
        <fullName evidence="7">ATP synthase F(1) sector subunit delta</fullName>
    </alternativeName>
    <alternativeName>
        <fullName evidence="7">F-type ATPase subunit delta</fullName>
        <shortName evidence="7">F-ATPase subunit delta</shortName>
    </alternativeName>
</protein>
<evidence type="ECO:0000256" key="7">
    <source>
        <dbReference type="HAMAP-Rule" id="MF_01416"/>
    </source>
</evidence>
<dbReference type="PRINTS" id="PR00125">
    <property type="entry name" value="ATPASEDELTA"/>
</dbReference>
<comment type="caution">
    <text evidence="8">The sequence shown here is derived from an EMBL/GenBank/DDBJ whole genome shotgun (WGS) entry which is preliminary data.</text>
</comment>
<dbReference type="NCBIfam" id="TIGR01145">
    <property type="entry name" value="ATP_synt_delta"/>
    <property type="match status" value="1"/>
</dbReference>
<proteinExistence type="inferred from homology"/>
<evidence type="ECO:0000256" key="3">
    <source>
        <dbReference type="ARBA" id="ARBA00022781"/>
    </source>
</evidence>
<dbReference type="GO" id="GO:0005886">
    <property type="term" value="C:plasma membrane"/>
    <property type="evidence" value="ECO:0007669"/>
    <property type="project" value="UniProtKB-SubCell"/>
</dbReference>
<keyword evidence="3 7" id="KW-0375">Hydrogen ion transport</keyword>
<dbReference type="GO" id="GO:0045259">
    <property type="term" value="C:proton-transporting ATP synthase complex"/>
    <property type="evidence" value="ECO:0007669"/>
    <property type="project" value="UniProtKB-KW"/>
</dbReference>
<gene>
    <name evidence="7" type="primary">atpH</name>
    <name evidence="8" type="ORF">EBO34_13995</name>
</gene>
<keyword evidence="4 7" id="KW-0406">Ion transport</keyword>
<evidence type="ECO:0000256" key="2">
    <source>
        <dbReference type="ARBA" id="ARBA00022448"/>
    </source>
</evidence>
<evidence type="ECO:0000256" key="4">
    <source>
        <dbReference type="ARBA" id="ARBA00023065"/>
    </source>
</evidence>
<keyword evidence="8" id="KW-0378">Hydrolase</keyword>
<dbReference type="SUPFAM" id="SSF47928">
    <property type="entry name" value="N-terminal domain of the delta subunit of the F1F0-ATP synthase"/>
    <property type="match status" value="1"/>
</dbReference>
<keyword evidence="6 7" id="KW-0066">ATP synthesis</keyword>
<name>A0A3M7TQ94_9BACI</name>
<dbReference type="EMBL" id="RHIB01000002">
    <property type="protein sequence ID" value="RNA67816.1"/>
    <property type="molecule type" value="Genomic_DNA"/>
</dbReference>
<dbReference type="InterPro" id="IPR000711">
    <property type="entry name" value="ATPase_OSCP/dsu"/>
</dbReference>
<dbReference type="Proteomes" id="UP000278746">
    <property type="component" value="Unassembled WGS sequence"/>
</dbReference>
<comment type="function">
    <text evidence="7">This protein is part of the stalk that links CF(0) to CF(1). It either transmits conformational changes from CF(0) to CF(1) or is implicated in proton conduction.</text>
</comment>
<comment type="subcellular location">
    <subcellularLocation>
        <location evidence="7">Cell membrane</location>
        <topology evidence="7">Peripheral membrane protein</topology>
    </subcellularLocation>
    <subcellularLocation>
        <location evidence="1">Membrane</location>
    </subcellularLocation>
</comment>
<dbReference type="GO" id="GO:0016787">
    <property type="term" value="F:hydrolase activity"/>
    <property type="evidence" value="ECO:0007669"/>
    <property type="project" value="UniProtKB-KW"/>
</dbReference>
<accession>A0A3M7TQ94</accession>
<evidence type="ECO:0000313" key="8">
    <source>
        <dbReference type="EMBL" id="RNA67816.1"/>
    </source>
</evidence>
<dbReference type="Pfam" id="PF00213">
    <property type="entry name" value="OSCP"/>
    <property type="match status" value="1"/>
</dbReference>
<sequence length="184" mass="20878">MKRDPLAYRYANALFDLAKERDQLELIGEELQAVKDVFEETNLLDEVFRHPSITNEEKKSLLKTHFGTQVSGAVMNLLFLLVDRKRISIILAVADEYKRLSYASRGVAEATVYTAKPLSEEERQAVKDTFAKKTNTGELLLDEVNDPDVLGGFKIRIGDRVFDASVASQLERIHKRMIYGNASR</sequence>
<dbReference type="Gene3D" id="1.10.520.20">
    <property type="entry name" value="N-terminal domain of the delta subunit of the F1F0-ATP synthase"/>
    <property type="match status" value="1"/>
</dbReference>
<comment type="similarity">
    <text evidence="7">Belongs to the ATPase delta chain family.</text>
</comment>
<keyword evidence="7" id="KW-1003">Cell membrane</keyword>
<evidence type="ECO:0000313" key="9">
    <source>
        <dbReference type="Proteomes" id="UP000278746"/>
    </source>
</evidence>
<keyword evidence="2 7" id="KW-0813">Transport</keyword>
<dbReference type="NCBIfam" id="NF004403">
    <property type="entry name" value="PRK05758.2-4"/>
    <property type="match status" value="1"/>
</dbReference>
<dbReference type="HAMAP" id="MF_01416">
    <property type="entry name" value="ATP_synth_delta_bact"/>
    <property type="match status" value="1"/>
</dbReference>
<keyword evidence="5 7" id="KW-0472">Membrane</keyword>
<reference evidence="8 9" key="1">
    <citation type="submission" date="2018-10" db="EMBL/GenBank/DDBJ databases">
        <title>Bacillus Keqinensis sp. nov., a moderately halophilic bacterium isolated from a saline-alkaline lake.</title>
        <authorList>
            <person name="Wang H."/>
        </authorList>
    </citation>
    <scope>NUCLEOTIDE SEQUENCE [LARGE SCALE GENOMIC DNA]</scope>
    <source>
        <strain evidence="8 9">KQ-3</strain>
    </source>
</reference>
<dbReference type="InterPro" id="IPR026015">
    <property type="entry name" value="ATP_synth_OSCP/delta_N_sf"/>
</dbReference>
<dbReference type="AlphaFoldDB" id="A0A3M7TQ94"/>
<keyword evidence="7" id="KW-0139">CF(1)</keyword>
<dbReference type="RefSeq" id="WP_122899598.1">
    <property type="nucleotide sequence ID" value="NZ_RHIB01000002.1"/>
</dbReference>
<keyword evidence="9" id="KW-1185">Reference proteome</keyword>
<evidence type="ECO:0000256" key="5">
    <source>
        <dbReference type="ARBA" id="ARBA00023136"/>
    </source>
</evidence>
<dbReference type="GO" id="GO:0046933">
    <property type="term" value="F:proton-transporting ATP synthase activity, rotational mechanism"/>
    <property type="evidence" value="ECO:0007669"/>
    <property type="project" value="UniProtKB-UniRule"/>
</dbReference>
<evidence type="ECO:0000256" key="1">
    <source>
        <dbReference type="ARBA" id="ARBA00004370"/>
    </source>
</evidence>
<organism evidence="8 9">
    <name type="scientific">Alteribacter keqinensis</name>
    <dbReference type="NCBI Taxonomy" id="2483800"/>
    <lineage>
        <taxon>Bacteria</taxon>
        <taxon>Bacillati</taxon>
        <taxon>Bacillota</taxon>
        <taxon>Bacilli</taxon>
        <taxon>Bacillales</taxon>
        <taxon>Bacillaceae</taxon>
        <taxon>Alteribacter</taxon>
    </lineage>
</organism>
<evidence type="ECO:0000256" key="6">
    <source>
        <dbReference type="ARBA" id="ARBA00023310"/>
    </source>
</evidence>
<dbReference type="OrthoDB" id="9802471at2"/>
<dbReference type="PANTHER" id="PTHR11910">
    <property type="entry name" value="ATP SYNTHASE DELTA CHAIN"/>
    <property type="match status" value="1"/>
</dbReference>